<sequence>MTEVAQKQLDHARKPIPFLFNWGIPILVLVSVNIVQGFWPVSIVLWMIIGSFTWMGIGCVINAARCGRLHCYFSGPIFLIGALATFLVGFEFADLGSISVSLISNVTIVLALSTFILEWVWGAYGSKRSPDPLN</sequence>
<keyword evidence="1" id="KW-0812">Transmembrane</keyword>
<keyword evidence="1" id="KW-1133">Transmembrane helix</keyword>
<name>A0A3D9FFU3_9SPHN</name>
<feature type="transmembrane region" description="Helical" evidence="1">
    <location>
        <begin position="18"/>
        <end position="39"/>
    </location>
</feature>
<gene>
    <name evidence="2" type="ORF">DFR46_1733</name>
</gene>
<dbReference type="Proteomes" id="UP000256310">
    <property type="component" value="Unassembled WGS sequence"/>
</dbReference>
<accession>A0A3D9FFU3</accession>
<keyword evidence="3" id="KW-1185">Reference proteome</keyword>
<evidence type="ECO:0000313" key="2">
    <source>
        <dbReference type="EMBL" id="RED16705.1"/>
    </source>
</evidence>
<dbReference type="EMBL" id="QRDP01000004">
    <property type="protein sequence ID" value="RED16705.1"/>
    <property type="molecule type" value="Genomic_DNA"/>
</dbReference>
<dbReference type="RefSeq" id="WP_116236082.1">
    <property type="nucleotide sequence ID" value="NZ_QRDP01000004.1"/>
</dbReference>
<dbReference type="OrthoDB" id="8239048at2"/>
<keyword evidence="1" id="KW-0472">Membrane</keyword>
<feature type="transmembrane region" description="Helical" evidence="1">
    <location>
        <begin position="102"/>
        <end position="124"/>
    </location>
</feature>
<feature type="transmembrane region" description="Helical" evidence="1">
    <location>
        <begin position="45"/>
        <end position="64"/>
    </location>
</feature>
<organism evidence="2 3">
    <name type="scientific">Parasphingopyxis lamellibrachiae</name>
    <dbReference type="NCBI Taxonomy" id="680125"/>
    <lineage>
        <taxon>Bacteria</taxon>
        <taxon>Pseudomonadati</taxon>
        <taxon>Pseudomonadota</taxon>
        <taxon>Alphaproteobacteria</taxon>
        <taxon>Sphingomonadales</taxon>
        <taxon>Sphingomonadaceae</taxon>
        <taxon>Parasphingopyxis</taxon>
    </lineage>
</organism>
<evidence type="ECO:0000256" key="1">
    <source>
        <dbReference type="SAM" id="Phobius"/>
    </source>
</evidence>
<evidence type="ECO:0000313" key="3">
    <source>
        <dbReference type="Proteomes" id="UP000256310"/>
    </source>
</evidence>
<comment type="caution">
    <text evidence="2">The sequence shown here is derived from an EMBL/GenBank/DDBJ whole genome shotgun (WGS) entry which is preliminary data.</text>
</comment>
<proteinExistence type="predicted"/>
<feature type="transmembrane region" description="Helical" evidence="1">
    <location>
        <begin position="71"/>
        <end position="90"/>
    </location>
</feature>
<reference evidence="2 3" key="1">
    <citation type="submission" date="2018-07" db="EMBL/GenBank/DDBJ databases">
        <title>Genomic Encyclopedia of Type Strains, Phase IV (KMG-IV): sequencing the most valuable type-strain genomes for metagenomic binning, comparative biology and taxonomic classification.</title>
        <authorList>
            <person name="Goeker M."/>
        </authorList>
    </citation>
    <scope>NUCLEOTIDE SEQUENCE [LARGE SCALE GENOMIC DNA]</scope>
    <source>
        <strain evidence="2 3">DSM 26725</strain>
    </source>
</reference>
<protein>
    <submittedName>
        <fullName evidence="2">Uncharacterized protein</fullName>
    </submittedName>
</protein>
<dbReference type="AlphaFoldDB" id="A0A3D9FFU3"/>